<gene>
    <name evidence="1" type="primary">tssG</name>
    <name evidence="1" type="ORF">LXT12_12680</name>
</gene>
<keyword evidence="2" id="KW-1185">Reference proteome</keyword>
<accession>A0ABS8XAZ8</accession>
<proteinExistence type="predicted"/>
<organism evidence="1 2">
    <name type="scientific">Pelomonas caseinilytica</name>
    <dbReference type="NCBI Taxonomy" id="2906763"/>
    <lineage>
        <taxon>Bacteria</taxon>
        <taxon>Pseudomonadati</taxon>
        <taxon>Pseudomonadota</taxon>
        <taxon>Betaproteobacteria</taxon>
        <taxon>Burkholderiales</taxon>
        <taxon>Sphaerotilaceae</taxon>
        <taxon>Roseateles</taxon>
    </lineage>
</organism>
<dbReference type="Pfam" id="PF06996">
    <property type="entry name" value="T6SS_TssG"/>
    <property type="match status" value="1"/>
</dbReference>
<dbReference type="InterPro" id="IPR010732">
    <property type="entry name" value="T6SS_TssG-like"/>
</dbReference>
<dbReference type="PANTHER" id="PTHR35564:SF4">
    <property type="entry name" value="CYTOPLASMIC PROTEIN"/>
    <property type="match status" value="1"/>
</dbReference>
<evidence type="ECO:0000313" key="1">
    <source>
        <dbReference type="EMBL" id="MCE4538106.1"/>
    </source>
</evidence>
<dbReference type="RefSeq" id="WP_233392544.1">
    <property type="nucleotide sequence ID" value="NZ_JAJTWT010000004.1"/>
</dbReference>
<evidence type="ECO:0000313" key="2">
    <source>
        <dbReference type="Proteomes" id="UP001201463"/>
    </source>
</evidence>
<dbReference type="NCBIfam" id="TIGR03347">
    <property type="entry name" value="VI_chp_1"/>
    <property type="match status" value="1"/>
</dbReference>
<dbReference type="Proteomes" id="UP001201463">
    <property type="component" value="Unassembled WGS sequence"/>
</dbReference>
<dbReference type="EMBL" id="JAJTWT010000004">
    <property type="protein sequence ID" value="MCE4538106.1"/>
    <property type="molecule type" value="Genomic_DNA"/>
</dbReference>
<comment type="caution">
    <text evidence="1">The sequence shown here is derived from an EMBL/GenBank/DDBJ whole genome shotgun (WGS) entry which is preliminary data.</text>
</comment>
<protein>
    <submittedName>
        <fullName evidence="1">Type VI secretion system baseplate subunit TssG</fullName>
    </submittedName>
</protein>
<reference evidence="1 2" key="1">
    <citation type="submission" date="2021-12" db="EMBL/GenBank/DDBJ databases">
        <title>Genome seq of p7.</title>
        <authorList>
            <person name="Seo T."/>
        </authorList>
    </citation>
    <scope>NUCLEOTIDE SEQUENCE [LARGE SCALE GENOMIC DNA]</scope>
    <source>
        <strain evidence="1 2">P7</strain>
    </source>
</reference>
<sequence length="359" mass="40309">MSEEAHPAGDSGAIFRALSERPGRFDLFQALRRVEAAHPDKPRLGEALRPGDEPLRFAGEPALNFAPTAITRLEVHPHGPPRLVQRVIGMFGPNGALPTHLTEYARERQMHHGDRSFSAFVDLLLHRFGLLFYRAWARANPVVGMDRPHDAPIVRHVGALAGLAEPSQRGRDALGDFPKLHFAGRLARSTRDADGLEAWMRLRFGVPVQVRQFQGHWMPLDREERTRLDRHPGPAQALGRGALLGAQVWDVQHKFRIVVGPLSWPDFQSFLPEGQRLEALQAMVRQYVGFEFAWDVQLRLRPAEVPAWRLGRERGIGQLGRSAWLNSGRPRARADELVMNVESICRAPLSRSLAPAHLI</sequence>
<dbReference type="PANTHER" id="PTHR35564">
    <property type="match status" value="1"/>
</dbReference>
<name>A0ABS8XAZ8_9BURK</name>